<keyword evidence="1" id="KW-0597">Phosphoprotein</keyword>
<dbReference type="InterPro" id="IPR008201">
    <property type="entry name" value="HepT-like"/>
</dbReference>
<evidence type="ECO:0000256" key="2">
    <source>
        <dbReference type="ARBA" id="ARBA00022649"/>
    </source>
</evidence>
<protein>
    <submittedName>
        <fullName evidence="6">DUF86 domain-containing protein</fullName>
    </submittedName>
</protein>
<evidence type="ECO:0000256" key="3">
    <source>
        <dbReference type="ARBA" id="ARBA00022722"/>
    </source>
</evidence>
<dbReference type="InterPro" id="IPR051813">
    <property type="entry name" value="HepT_RNase_toxin"/>
</dbReference>
<dbReference type="PANTHER" id="PTHR34139">
    <property type="entry name" value="UPF0331 PROTEIN MJ0127"/>
    <property type="match status" value="1"/>
</dbReference>
<proteinExistence type="predicted"/>
<dbReference type="RefSeq" id="WP_291672363.1">
    <property type="nucleotide sequence ID" value="NZ_JBHSLV010000019.1"/>
</dbReference>
<keyword evidence="2" id="KW-1277">Toxin-antitoxin system</keyword>
<dbReference type="EMBL" id="JBHSLV010000019">
    <property type="protein sequence ID" value="MFC5393178.1"/>
    <property type="molecule type" value="Genomic_DNA"/>
</dbReference>
<evidence type="ECO:0000256" key="4">
    <source>
        <dbReference type="ARBA" id="ARBA00022741"/>
    </source>
</evidence>
<evidence type="ECO:0000313" key="6">
    <source>
        <dbReference type="EMBL" id="MFC5393178.1"/>
    </source>
</evidence>
<gene>
    <name evidence="6" type="ORF">ACFPPC_11085</name>
</gene>
<accession>A0ABW0HA14</accession>
<organism evidence="6 7">
    <name type="scientific">Bosea vestrisii</name>
    <dbReference type="NCBI Taxonomy" id="151416"/>
    <lineage>
        <taxon>Bacteria</taxon>
        <taxon>Pseudomonadati</taxon>
        <taxon>Pseudomonadota</taxon>
        <taxon>Alphaproteobacteria</taxon>
        <taxon>Hyphomicrobiales</taxon>
        <taxon>Boseaceae</taxon>
        <taxon>Bosea</taxon>
    </lineage>
</organism>
<keyword evidence="4" id="KW-0547">Nucleotide-binding</keyword>
<dbReference type="Pfam" id="PF01934">
    <property type="entry name" value="HepT-like"/>
    <property type="match status" value="1"/>
</dbReference>
<keyword evidence="3" id="KW-0540">Nuclease</keyword>
<comment type="caution">
    <text evidence="6">The sequence shown here is derived from an EMBL/GenBank/DDBJ whole genome shotgun (WGS) entry which is preliminary data.</text>
</comment>
<keyword evidence="5" id="KW-0378">Hydrolase</keyword>
<evidence type="ECO:0000256" key="5">
    <source>
        <dbReference type="ARBA" id="ARBA00022801"/>
    </source>
</evidence>
<sequence length="117" mass="13149">MAPTVGDRISHIKEAIANIRAMRQTNGDEQIKRDPILRAALERFFEIISEASRHIPEEARAAHVQIPWKRIAGIGNFLRHVYNDIDVDVLLNAADDDFDLFEGALDQIVASGRNSTE</sequence>
<evidence type="ECO:0000256" key="1">
    <source>
        <dbReference type="ARBA" id="ARBA00022553"/>
    </source>
</evidence>
<dbReference type="Proteomes" id="UP001596104">
    <property type="component" value="Unassembled WGS sequence"/>
</dbReference>
<reference evidence="7" key="1">
    <citation type="journal article" date="2019" name="Int. J. Syst. Evol. Microbiol.">
        <title>The Global Catalogue of Microorganisms (GCM) 10K type strain sequencing project: providing services to taxonomists for standard genome sequencing and annotation.</title>
        <authorList>
            <consortium name="The Broad Institute Genomics Platform"/>
            <consortium name="The Broad Institute Genome Sequencing Center for Infectious Disease"/>
            <person name="Wu L."/>
            <person name="Ma J."/>
        </authorList>
    </citation>
    <scope>NUCLEOTIDE SEQUENCE [LARGE SCALE GENOMIC DNA]</scope>
    <source>
        <strain evidence="7">CGMCC 1.16326</strain>
    </source>
</reference>
<keyword evidence="7" id="KW-1185">Reference proteome</keyword>
<dbReference type="PANTHER" id="PTHR34139:SF1">
    <property type="entry name" value="RNASE MJ1380-RELATED"/>
    <property type="match status" value="1"/>
</dbReference>
<evidence type="ECO:0000313" key="7">
    <source>
        <dbReference type="Proteomes" id="UP001596104"/>
    </source>
</evidence>
<name>A0ABW0HA14_9HYPH</name>